<sequence length="337" mass="37603">MSKEIQPDNLYQSEEEENPPLGEQGQSTQVPIQEPQGGPGGAQHPVLIQRPATPHPHGPGAGQEGPDNPKPDNELEELRGFFAAAKRQRELDRLKALRARFEAGNIAALLEADSEPRIATVVPSAPTMSLPRPEKPQQYTKRNQMECNRWMRNCEVYYNRSPGYFPVEALKIDFATSYISEPLKTLWEAHCIEAQVLDFTLALHDYIKKDLLMLSPERRNTIPLVEENAMIIYCRKGPVKEPREFQPKNNTNKLSPNSSKPEGVKRTPKRPRLATLGYSGGNPAKKAKPQGGSADVSCWNCGEPGHTKPNCPKLHRADKDFKKSNDSQEGKGKGRQS</sequence>
<reference evidence="4" key="1">
    <citation type="journal article" date="2020" name="Stud. Mycol.">
        <title>101 Dothideomycetes genomes: a test case for predicting lifestyles and emergence of pathogens.</title>
        <authorList>
            <person name="Haridas S."/>
            <person name="Albert R."/>
            <person name="Binder M."/>
            <person name="Bloem J."/>
            <person name="Labutti K."/>
            <person name="Salamov A."/>
            <person name="Andreopoulos B."/>
            <person name="Baker S."/>
            <person name="Barry K."/>
            <person name="Bills G."/>
            <person name="Bluhm B."/>
            <person name="Cannon C."/>
            <person name="Castanera R."/>
            <person name="Culley D."/>
            <person name="Daum C."/>
            <person name="Ezra D."/>
            <person name="Gonzalez J."/>
            <person name="Henrissat B."/>
            <person name="Kuo A."/>
            <person name="Liang C."/>
            <person name="Lipzen A."/>
            <person name="Lutzoni F."/>
            <person name="Magnuson J."/>
            <person name="Mondo S."/>
            <person name="Nolan M."/>
            <person name="Ohm R."/>
            <person name="Pangilinan J."/>
            <person name="Park H.-J."/>
            <person name="Ramirez L."/>
            <person name="Alfaro M."/>
            <person name="Sun H."/>
            <person name="Tritt A."/>
            <person name="Yoshinaga Y."/>
            <person name="Zwiers L.-H."/>
            <person name="Turgeon B."/>
            <person name="Goodwin S."/>
            <person name="Spatafora J."/>
            <person name="Crous P."/>
            <person name="Grigoriev I."/>
        </authorList>
    </citation>
    <scope>NUCLEOTIDE SEQUENCE</scope>
    <source>
        <strain evidence="4">CBS 161.51</strain>
    </source>
</reference>
<feature type="region of interest" description="Disordered" evidence="2">
    <location>
        <begin position="1"/>
        <end position="74"/>
    </location>
</feature>
<keyword evidence="1" id="KW-0862">Zinc</keyword>
<name>A0A6A5S6J7_9PLEO</name>
<organism evidence="4 5">
    <name type="scientific">Clathrospora elynae</name>
    <dbReference type="NCBI Taxonomy" id="706981"/>
    <lineage>
        <taxon>Eukaryota</taxon>
        <taxon>Fungi</taxon>
        <taxon>Dikarya</taxon>
        <taxon>Ascomycota</taxon>
        <taxon>Pezizomycotina</taxon>
        <taxon>Dothideomycetes</taxon>
        <taxon>Pleosporomycetidae</taxon>
        <taxon>Pleosporales</taxon>
        <taxon>Diademaceae</taxon>
        <taxon>Clathrospora</taxon>
    </lineage>
</organism>
<evidence type="ECO:0000256" key="2">
    <source>
        <dbReference type="SAM" id="MobiDB-lite"/>
    </source>
</evidence>
<keyword evidence="5" id="KW-1185">Reference proteome</keyword>
<proteinExistence type="predicted"/>
<dbReference type="GO" id="GO:0003676">
    <property type="term" value="F:nucleic acid binding"/>
    <property type="evidence" value="ECO:0007669"/>
    <property type="project" value="InterPro"/>
</dbReference>
<dbReference type="Pfam" id="PF00098">
    <property type="entry name" value="zf-CCHC"/>
    <property type="match status" value="1"/>
</dbReference>
<dbReference type="InterPro" id="IPR036875">
    <property type="entry name" value="Znf_CCHC_sf"/>
</dbReference>
<dbReference type="PROSITE" id="PS50158">
    <property type="entry name" value="ZF_CCHC"/>
    <property type="match status" value="1"/>
</dbReference>
<protein>
    <recommendedName>
        <fullName evidence="3">CCHC-type domain-containing protein</fullName>
    </recommendedName>
</protein>
<evidence type="ECO:0000256" key="1">
    <source>
        <dbReference type="PROSITE-ProRule" id="PRU00047"/>
    </source>
</evidence>
<dbReference type="Proteomes" id="UP000800038">
    <property type="component" value="Unassembled WGS sequence"/>
</dbReference>
<evidence type="ECO:0000313" key="5">
    <source>
        <dbReference type="Proteomes" id="UP000800038"/>
    </source>
</evidence>
<keyword evidence="1" id="KW-0479">Metal-binding</keyword>
<dbReference type="SMART" id="SM00343">
    <property type="entry name" value="ZnF_C2HC"/>
    <property type="match status" value="1"/>
</dbReference>
<dbReference type="GO" id="GO:0008270">
    <property type="term" value="F:zinc ion binding"/>
    <property type="evidence" value="ECO:0007669"/>
    <property type="project" value="UniProtKB-KW"/>
</dbReference>
<dbReference type="Gene3D" id="4.10.60.10">
    <property type="entry name" value="Zinc finger, CCHC-type"/>
    <property type="match status" value="1"/>
</dbReference>
<feature type="domain" description="CCHC-type" evidence="3">
    <location>
        <begin position="298"/>
        <end position="313"/>
    </location>
</feature>
<evidence type="ECO:0000313" key="4">
    <source>
        <dbReference type="EMBL" id="KAF1935220.1"/>
    </source>
</evidence>
<dbReference type="OrthoDB" id="1751524at2759"/>
<evidence type="ECO:0000259" key="3">
    <source>
        <dbReference type="PROSITE" id="PS50158"/>
    </source>
</evidence>
<feature type="compositionally biased region" description="Polar residues" evidence="2">
    <location>
        <begin position="247"/>
        <end position="260"/>
    </location>
</feature>
<dbReference type="EMBL" id="ML976297">
    <property type="protein sequence ID" value="KAF1935220.1"/>
    <property type="molecule type" value="Genomic_DNA"/>
</dbReference>
<dbReference type="InterPro" id="IPR001878">
    <property type="entry name" value="Znf_CCHC"/>
</dbReference>
<accession>A0A6A5S6J7</accession>
<keyword evidence="1" id="KW-0863">Zinc-finger</keyword>
<feature type="compositionally biased region" description="Basic and acidic residues" evidence="2">
    <location>
        <begin position="315"/>
        <end position="337"/>
    </location>
</feature>
<gene>
    <name evidence="4" type="ORF">EJ02DRAFT_460569</name>
</gene>
<dbReference type="SUPFAM" id="SSF57756">
    <property type="entry name" value="Retrovirus zinc finger-like domains"/>
    <property type="match status" value="1"/>
</dbReference>
<dbReference type="AlphaFoldDB" id="A0A6A5S6J7"/>
<feature type="region of interest" description="Disordered" evidence="2">
    <location>
        <begin position="242"/>
        <end position="337"/>
    </location>
</feature>